<evidence type="ECO:0000256" key="8">
    <source>
        <dbReference type="SAM" id="Phobius"/>
    </source>
</evidence>
<evidence type="ECO:0000256" key="2">
    <source>
        <dbReference type="ARBA" id="ARBA00022475"/>
    </source>
</evidence>
<sequence>MPSLTKVEWFRPALLIVGVITLLRWLLLAFDRTDLYVDESQYWLWGQHFAFGYYSKPPLIGWLIGAVTTVAGSDSTFWVRMPGAFLHGATALILGAWAARLYGPQAAILTAAAYATAPFAALGSLLISTDTVMAPFFAAALYAHHRLTETRAARYALYAGAAIGTAFMAKYAAIYFLLGVALAALRPEGRIGWRNAALLLLAFVVVISGNLIWNIAHQFTTLSHTVDNVGWVRQDNPLAGLNFASAAEFLVSQFAVAGPVIFAAVLLAIRKLPVQAAFVIPPLLVVTVQALLGTAQANWAVAAYFAGIPLAMGLLQDRPRWLGASFAVNAVFCIVLPLLTIFTGLQWQGAPLIERQLGRAAMSRQIIAIAHAQGNPPILADNRSVLADLFYTGQSEGLTYYAPRPQGRPDNHYEQSYPLPNGITGPLLWITKTAPACATATYPLDPTGGAYRKSGLAAYLVPAECADAQQ</sequence>
<keyword evidence="7 8" id="KW-0472">Membrane</keyword>
<evidence type="ECO:0000256" key="4">
    <source>
        <dbReference type="ARBA" id="ARBA00022679"/>
    </source>
</evidence>
<dbReference type="InterPro" id="IPR050297">
    <property type="entry name" value="LipidA_mod_glycosyltrf_83"/>
</dbReference>
<dbReference type="EC" id="2.4.-.-" evidence="10"/>
<name>A0ABV7IYI3_9RHOB</name>
<dbReference type="InterPro" id="IPR038731">
    <property type="entry name" value="RgtA/B/C-like"/>
</dbReference>
<gene>
    <name evidence="10" type="ORF">ACFOGH_11395</name>
</gene>
<feature type="transmembrane region" description="Helical" evidence="8">
    <location>
        <begin position="77"/>
        <end position="99"/>
    </location>
</feature>
<accession>A0ABV7IYI3</accession>
<evidence type="ECO:0000256" key="3">
    <source>
        <dbReference type="ARBA" id="ARBA00022676"/>
    </source>
</evidence>
<evidence type="ECO:0000259" key="9">
    <source>
        <dbReference type="Pfam" id="PF13231"/>
    </source>
</evidence>
<evidence type="ECO:0000256" key="5">
    <source>
        <dbReference type="ARBA" id="ARBA00022692"/>
    </source>
</evidence>
<dbReference type="PANTHER" id="PTHR33908:SF11">
    <property type="entry name" value="MEMBRANE PROTEIN"/>
    <property type="match status" value="1"/>
</dbReference>
<reference evidence="11" key="1">
    <citation type="journal article" date="2019" name="Int. J. Syst. Evol. Microbiol.">
        <title>The Global Catalogue of Microorganisms (GCM) 10K type strain sequencing project: providing services to taxonomists for standard genome sequencing and annotation.</title>
        <authorList>
            <consortium name="The Broad Institute Genomics Platform"/>
            <consortium name="The Broad Institute Genome Sequencing Center for Infectious Disease"/>
            <person name="Wu L."/>
            <person name="Ma J."/>
        </authorList>
    </citation>
    <scope>NUCLEOTIDE SEQUENCE [LARGE SCALE GENOMIC DNA]</scope>
    <source>
        <strain evidence="11">KCTC 52039</strain>
    </source>
</reference>
<evidence type="ECO:0000256" key="7">
    <source>
        <dbReference type="ARBA" id="ARBA00023136"/>
    </source>
</evidence>
<dbReference type="Proteomes" id="UP001595547">
    <property type="component" value="Unassembled WGS sequence"/>
</dbReference>
<evidence type="ECO:0000256" key="6">
    <source>
        <dbReference type="ARBA" id="ARBA00022989"/>
    </source>
</evidence>
<keyword evidence="5 8" id="KW-0812">Transmembrane</keyword>
<dbReference type="GO" id="GO:0016757">
    <property type="term" value="F:glycosyltransferase activity"/>
    <property type="evidence" value="ECO:0007669"/>
    <property type="project" value="UniProtKB-KW"/>
</dbReference>
<keyword evidence="6 8" id="KW-1133">Transmembrane helix</keyword>
<feature type="transmembrane region" description="Helical" evidence="8">
    <location>
        <begin position="298"/>
        <end position="315"/>
    </location>
</feature>
<evidence type="ECO:0000313" key="11">
    <source>
        <dbReference type="Proteomes" id="UP001595547"/>
    </source>
</evidence>
<keyword evidence="3 10" id="KW-0328">Glycosyltransferase</keyword>
<protein>
    <submittedName>
        <fullName evidence="10">ArnT family glycosyltransferase</fullName>
        <ecNumber evidence="10">2.4.-.-</ecNumber>
    </submittedName>
</protein>
<feature type="transmembrane region" description="Helical" evidence="8">
    <location>
        <begin position="12"/>
        <end position="30"/>
    </location>
</feature>
<feature type="transmembrane region" description="Helical" evidence="8">
    <location>
        <begin position="327"/>
        <end position="347"/>
    </location>
</feature>
<dbReference type="PANTHER" id="PTHR33908">
    <property type="entry name" value="MANNOSYLTRANSFERASE YKCB-RELATED"/>
    <property type="match status" value="1"/>
</dbReference>
<keyword evidence="2" id="KW-1003">Cell membrane</keyword>
<dbReference type="RefSeq" id="WP_380073185.1">
    <property type="nucleotide sequence ID" value="NZ_JBHRTO010000001.1"/>
</dbReference>
<feature type="transmembrane region" description="Helical" evidence="8">
    <location>
        <begin position="197"/>
        <end position="216"/>
    </location>
</feature>
<feature type="transmembrane region" description="Helical" evidence="8">
    <location>
        <begin position="250"/>
        <end position="269"/>
    </location>
</feature>
<keyword evidence="11" id="KW-1185">Reference proteome</keyword>
<dbReference type="EMBL" id="JBHRTO010000001">
    <property type="protein sequence ID" value="MFC3181596.1"/>
    <property type="molecule type" value="Genomic_DNA"/>
</dbReference>
<dbReference type="Pfam" id="PF13231">
    <property type="entry name" value="PMT_2"/>
    <property type="match status" value="1"/>
</dbReference>
<evidence type="ECO:0000256" key="1">
    <source>
        <dbReference type="ARBA" id="ARBA00004651"/>
    </source>
</evidence>
<feature type="transmembrane region" description="Helical" evidence="8">
    <location>
        <begin position="155"/>
        <end position="185"/>
    </location>
</feature>
<comment type="caution">
    <text evidence="10">The sequence shown here is derived from an EMBL/GenBank/DDBJ whole genome shotgun (WGS) entry which is preliminary data.</text>
</comment>
<comment type="subcellular location">
    <subcellularLocation>
        <location evidence="1">Cell membrane</location>
        <topology evidence="1">Multi-pass membrane protein</topology>
    </subcellularLocation>
</comment>
<organism evidence="10 11">
    <name type="scientific">Cypionkella sinensis</name>
    <dbReference type="NCBI Taxonomy" id="1756043"/>
    <lineage>
        <taxon>Bacteria</taxon>
        <taxon>Pseudomonadati</taxon>
        <taxon>Pseudomonadota</taxon>
        <taxon>Alphaproteobacteria</taxon>
        <taxon>Rhodobacterales</taxon>
        <taxon>Paracoccaceae</taxon>
        <taxon>Cypionkella</taxon>
    </lineage>
</organism>
<proteinExistence type="predicted"/>
<evidence type="ECO:0000313" key="10">
    <source>
        <dbReference type="EMBL" id="MFC3181596.1"/>
    </source>
</evidence>
<feature type="transmembrane region" description="Helical" evidence="8">
    <location>
        <begin position="51"/>
        <end position="71"/>
    </location>
</feature>
<feature type="domain" description="Glycosyltransferase RgtA/B/C/D-like" evidence="9">
    <location>
        <begin position="55"/>
        <end position="213"/>
    </location>
</feature>
<feature type="transmembrane region" description="Helical" evidence="8">
    <location>
        <begin position="276"/>
        <end position="292"/>
    </location>
</feature>
<keyword evidence="4 10" id="KW-0808">Transferase</keyword>